<dbReference type="AlphaFoldDB" id="F3KW42"/>
<dbReference type="eggNOG" id="COG2320">
    <property type="taxonomic scope" value="Bacteria"/>
</dbReference>
<keyword evidence="3" id="KW-1185">Reference proteome</keyword>
<dbReference type="OrthoDB" id="8908960at2"/>
<reference evidence="2 3" key="1">
    <citation type="journal article" date="2011" name="EMBO J.">
        <title>Structural diversity of bacterial flagellar motors.</title>
        <authorList>
            <person name="Chen S."/>
            <person name="Beeby M."/>
            <person name="Murphy G.E."/>
            <person name="Leadbetter J.R."/>
            <person name="Hendrixson D.R."/>
            <person name="Briegel A."/>
            <person name="Li Z."/>
            <person name="Shi J."/>
            <person name="Tocheva E.I."/>
            <person name="Muller A."/>
            <person name="Dobro M.J."/>
            <person name="Jensen G.J."/>
        </authorList>
    </citation>
    <scope>NUCLEOTIDE SEQUENCE [LARGE SCALE GENOMIC DNA]</scope>
    <source>
        <strain evidence="2 3">ATCC 19624</strain>
    </source>
</reference>
<evidence type="ECO:0000259" key="1">
    <source>
        <dbReference type="PROSITE" id="PS50943"/>
    </source>
</evidence>
<sequence>MDNKLDFARRLREAMEAAGLDPRPSVLLNLFNSRYWGRSVTFQAVSRWLKGEAIPAQDKLVVLAELLRVEPSVLRFGVQSQARLQARERRWEEGVGYTERETFEAFLNLPPPQRKLVGDIIRAFAALSGKSGGEHGKR</sequence>
<dbReference type="RefSeq" id="WP_006298774.1">
    <property type="nucleotide sequence ID" value="NZ_AEGR01000082.1"/>
</dbReference>
<dbReference type="InterPro" id="IPR001387">
    <property type="entry name" value="Cro/C1-type_HTH"/>
</dbReference>
<feature type="domain" description="HTH cro/C1-type" evidence="1">
    <location>
        <begin position="40"/>
        <end position="74"/>
    </location>
</feature>
<evidence type="ECO:0000313" key="2">
    <source>
        <dbReference type="EMBL" id="EGI76038.1"/>
    </source>
</evidence>
<dbReference type="SUPFAM" id="SSF47413">
    <property type="entry name" value="lambda repressor-like DNA-binding domains"/>
    <property type="match status" value="1"/>
</dbReference>
<evidence type="ECO:0000313" key="3">
    <source>
        <dbReference type="Proteomes" id="UP000016368"/>
    </source>
</evidence>
<dbReference type="GO" id="GO:0003677">
    <property type="term" value="F:DNA binding"/>
    <property type="evidence" value="ECO:0007669"/>
    <property type="project" value="InterPro"/>
</dbReference>
<protein>
    <recommendedName>
        <fullName evidence="1">HTH cro/C1-type domain-containing protein</fullName>
    </recommendedName>
</protein>
<comment type="caution">
    <text evidence="2">The sequence shown here is derived from an EMBL/GenBank/DDBJ whole genome shotgun (WGS) entry which is preliminary data.</text>
</comment>
<dbReference type="STRING" id="887062.HGR_13399"/>
<dbReference type="CDD" id="cd00093">
    <property type="entry name" value="HTH_XRE"/>
    <property type="match status" value="1"/>
</dbReference>
<dbReference type="PROSITE" id="PS50943">
    <property type="entry name" value="HTH_CROC1"/>
    <property type="match status" value="1"/>
</dbReference>
<accession>F3KW42</accession>
<name>F3KW42_9BURK</name>
<dbReference type="Proteomes" id="UP000016368">
    <property type="component" value="Unassembled WGS sequence"/>
</dbReference>
<dbReference type="EMBL" id="AEGR01000082">
    <property type="protein sequence ID" value="EGI76038.1"/>
    <property type="molecule type" value="Genomic_DNA"/>
</dbReference>
<organism evidence="2 3">
    <name type="scientific">Hylemonella gracilis ATCC 19624</name>
    <dbReference type="NCBI Taxonomy" id="887062"/>
    <lineage>
        <taxon>Bacteria</taxon>
        <taxon>Pseudomonadati</taxon>
        <taxon>Pseudomonadota</taxon>
        <taxon>Betaproteobacteria</taxon>
        <taxon>Burkholderiales</taxon>
        <taxon>Comamonadaceae</taxon>
        <taxon>Hylemonella</taxon>
    </lineage>
</organism>
<gene>
    <name evidence="2" type="ORF">HGR_13399</name>
</gene>
<proteinExistence type="predicted"/>
<dbReference type="Gene3D" id="1.10.260.40">
    <property type="entry name" value="lambda repressor-like DNA-binding domains"/>
    <property type="match status" value="1"/>
</dbReference>
<dbReference type="InterPro" id="IPR010982">
    <property type="entry name" value="Lambda_DNA-bd_dom_sf"/>
</dbReference>